<dbReference type="OrthoDB" id="185373at2759"/>
<accession>A0A2N5T5G2</accession>
<dbReference type="PANTHER" id="PTHR47936:SF1">
    <property type="entry name" value="PENTATRICOPEPTIDE REPEAT-CONTAINING PROTEIN GUN1, CHLOROPLASTIC"/>
    <property type="match status" value="1"/>
</dbReference>
<feature type="region of interest" description="Disordered" evidence="6">
    <location>
        <begin position="47"/>
        <end position="91"/>
    </location>
</feature>
<evidence type="ECO:0000313" key="7">
    <source>
        <dbReference type="EMBL" id="PLW20710.1"/>
    </source>
</evidence>
<dbReference type="STRING" id="200324.A0A2N5T5G2"/>
<dbReference type="Gene3D" id="1.25.40.10">
    <property type="entry name" value="Tetratricopeptide repeat domain"/>
    <property type="match status" value="1"/>
</dbReference>
<feature type="region of interest" description="Disordered" evidence="6">
    <location>
        <begin position="603"/>
        <end position="623"/>
    </location>
</feature>
<evidence type="ECO:0000313" key="8">
    <source>
        <dbReference type="Proteomes" id="UP000235388"/>
    </source>
</evidence>
<dbReference type="EMBL" id="PGCJ01000793">
    <property type="protein sequence ID" value="PLW20710.1"/>
    <property type="molecule type" value="Genomic_DNA"/>
</dbReference>
<sequence length="623" mass="70618">MPAADGTAVVTGGRTMKSVRPAPSSAKRLFADGQPRKLYSHSFQLAHHRTGGGDQASLMPSQLKVKNPSSSPGLLPPTDVPSPSALASNDDNQNITIETSRLLSDQIDSNGAGPSTQIDTDLLLKELQSLKANTARASKSSVHKRVKHHWEQWNDFLQTPKGKTLDRSTIHNIIHEFLFLHPSKILTIFEETQQAQQASPSSTFDPRTFKSIAFATLRYQNWIVLKRLLSRQRNLKRPDILSIVRIASRKILFSSSLKTQDARIEAVLGLSEAITDSFDEETDCMKCMTQSIEILCDALLKMSCHESAAIMILQILRQHPSFKKSFNSRFLHRMMSTCASHQDLATAHDLLAELPPELQTLDQFKACMSVWDRRTPRPLLHLACSVWDALRSHPRLVPDHDAHNLYLALKSRLGHVEDLIRMVYNMERRGILADGGKQKTYGILLHSIGRRRGLESAYKLLPELISKGYVPDEYTSNILLSAKTTTSHDLDPSLRYSRDESAKTAEREARLLETMEQIKQANMRSDEVTRNILVRSYLSRSPYHSKEEISELKHVSLNSLPDSDTESNLDRKQFRRFRKPLYSMLCSAFRRANYLDESDELKNEWKHQSGRARSKSMQKLSKS</sequence>
<keyword evidence="2" id="KW-0677">Repeat</keyword>
<evidence type="ECO:0000256" key="6">
    <source>
        <dbReference type="SAM" id="MobiDB-lite"/>
    </source>
</evidence>
<dbReference type="Proteomes" id="UP000235388">
    <property type="component" value="Unassembled WGS sequence"/>
</dbReference>
<proteinExistence type="inferred from homology"/>
<protein>
    <submittedName>
        <fullName evidence="7">Uncharacterized protein</fullName>
    </submittedName>
</protein>
<dbReference type="PANTHER" id="PTHR47936">
    <property type="entry name" value="PPR_LONG DOMAIN-CONTAINING PROTEIN"/>
    <property type="match status" value="1"/>
</dbReference>
<dbReference type="AlphaFoldDB" id="A0A2N5T5G2"/>
<dbReference type="PROSITE" id="PS51375">
    <property type="entry name" value="PPR"/>
    <property type="match status" value="1"/>
</dbReference>
<feature type="compositionally biased region" description="Basic residues" evidence="6">
    <location>
        <begin position="608"/>
        <end position="623"/>
    </location>
</feature>
<evidence type="ECO:0000256" key="5">
    <source>
        <dbReference type="PROSITE-ProRule" id="PRU00708"/>
    </source>
</evidence>
<reference evidence="7 8" key="1">
    <citation type="submission" date="2017-11" db="EMBL/GenBank/DDBJ databases">
        <title>De novo assembly and phasing of dikaryotic genomes from two isolates of Puccinia coronata f. sp. avenae, the causal agent of oat crown rust.</title>
        <authorList>
            <person name="Miller M.E."/>
            <person name="Zhang Y."/>
            <person name="Omidvar V."/>
            <person name="Sperschneider J."/>
            <person name="Schwessinger B."/>
            <person name="Raley C."/>
            <person name="Palmer J.M."/>
            <person name="Garnica D."/>
            <person name="Upadhyaya N."/>
            <person name="Rathjen J."/>
            <person name="Taylor J.M."/>
            <person name="Park R.F."/>
            <person name="Dodds P.N."/>
            <person name="Hirsch C.D."/>
            <person name="Kianian S.F."/>
            <person name="Figueroa M."/>
        </authorList>
    </citation>
    <scope>NUCLEOTIDE SEQUENCE [LARGE SCALE GENOMIC DNA]</scope>
    <source>
        <strain evidence="7">12NC29</strain>
    </source>
</reference>
<comment type="subunit">
    <text evidence="4">Binds to mitochondrial small subunit 15S rRNA.</text>
</comment>
<feature type="repeat" description="PPR" evidence="5">
    <location>
        <begin position="437"/>
        <end position="471"/>
    </location>
</feature>
<comment type="function">
    <text evidence="3">Regulates mitochondrial small subunit maturation by controlling 15S rRNA 5'-end processing. Localizes to the 5' precursor of the 15S rRNA in a position that is subsequently occupied by mS47 in the mature yeast mtSSU. Uses structure and sequence-specific RNA recognition, binding to a single-stranded region of the precursor and specifically recognizing bases -6 to -1. The exchange of Ccm1 for mS47 is coupled to the irreversible removal of precursor rRNA that is accompanied by conformational changes of the mitoribosomal proteins uS5m and mS26. These conformational changes signal completion of 5'-end rRNA processing through protection of the mature 5'-end of the 15S rRNA and stabilization of mS47. The removal of the 5' precursor together with the dissociation of Ccm1 may be catalyzed by the 5'-3' exoribonuclease Pet127. Involved in the specific removal of group I introns in mitochondrial encoded transcripts.</text>
</comment>
<comment type="caution">
    <text evidence="7">The sequence shown here is derived from an EMBL/GenBank/DDBJ whole genome shotgun (WGS) entry which is preliminary data.</text>
</comment>
<comment type="similarity">
    <text evidence="1">Belongs to the CCM1 family.</text>
</comment>
<dbReference type="InterPro" id="IPR002885">
    <property type="entry name" value="PPR_rpt"/>
</dbReference>
<evidence type="ECO:0000256" key="1">
    <source>
        <dbReference type="ARBA" id="ARBA00006192"/>
    </source>
</evidence>
<feature type="region of interest" description="Disordered" evidence="6">
    <location>
        <begin position="1"/>
        <end position="25"/>
    </location>
</feature>
<keyword evidence="8" id="KW-1185">Reference proteome</keyword>
<organism evidence="7 8">
    <name type="scientific">Puccinia coronata f. sp. avenae</name>
    <dbReference type="NCBI Taxonomy" id="200324"/>
    <lineage>
        <taxon>Eukaryota</taxon>
        <taxon>Fungi</taxon>
        <taxon>Dikarya</taxon>
        <taxon>Basidiomycota</taxon>
        <taxon>Pucciniomycotina</taxon>
        <taxon>Pucciniomycetes</taxon>
        <taxon>Pucciniales</taxon>
        <taxon>Pucciniaceae</taxon>
        <taxon>Puccinia</taxon>
    </lineage>
</organism>
<name>A0A2N5T5G2_9BASI</name>
<evidence type="ECO:0000256" key="4">
    <source>
        <dbReference type="ARBA" id="ARBA00044511"/>
    </source>
</evidence>
<evidence type="ECO:0000256" key="2">
    <source>
        <dbReference type="ARBA" id="ARBA00022737"/>
    </source>
</evidence>
<dbReference type="InterPro" id="IPR011990">
    <property type="entry name" value="TPR-like_helical_dom_sf"/>
</dbReference>
<evidence type="ECO:0000256" key="3">
    <source>
        <dbReference type="ARBA" id="ARBA00044493"/>
    </source>
</evidence>
<gene>
    <name evidence="7" type="ORF">PCANC_07371</name>
</gene>